<keyword evidence="4" id="KW-1185">Reference proteome</keyword>
<feature type="chain" id="PRO_5046549042" description="Lipoprotein" evidence="2">
    <location>
        <begin position="19"/>
        <end position="330"/>
    </location>
</feature>
<name>A0ABT8SDS6_9BURK</name>
<dbReference type="RefSeq" id="WP_301814568.1">
    <property type="nucleotide sequence ID" value="NZ_JAUJZH010000028.1"/>
</dbReference>
<proteinExistence type="predicted"/>
<accession>A0ABT8SDS6</accession>
<feature type="compositionally biased region" description="Pro residues" evidence="1">
    <location>
        <begin position="58"/>
        <end position="76"/>
    </location>
</feature>
<evidence type="ECO:0008006" key="5">
    <source>
        <dbReference type="Google" id="ProtNLM"/>
    </source>
</evidence>
<evidence type="ECO:0000313" key="4">
    <source>
        <dbReference type="Proteomes" id="UP001169027"/>
    </source>
</evidence>
<dbReference type="Proteomes" id="UP001169027">
    <property type="component" value="Unassembled WGS sequence"/>
</dbReference>
<evidence type="ECO:0000256" key="2">
    <source>
        <dbReference type="SAM" id="SignalP"/>
    </source>
</evidence>
<sequence length="330" mass="33310">MKSKILLSLSLVSLAALHGCGGGGGGGAQGFPLMAGDSGSPPKSEPAQAPDEQAPSGTPTPEPTPTPTPDRPPAPTTDPFAPVAGSEAAPSLSAPQPGSTADVGSASEGIYESLYGITFVGPTGQLVRRDLLNWVWGSIAVNGSNWSFNSDTRAIRSTSADQTVTGSGTFTPKKAMNGTYSLDGRPATDWGPLTYSLANALAVTQESLAGKWATANSSTFNMSIEVDATGSFTGTTSGSTIGVCSISGSAVQTQPGTAKNSYAMTLSAINAASSSQTACALDTTLPYTGPAGIVLTSAGIFVGNGYFRTLTFHAKSPNGALITSYLQKAR</sequence>
<keyword evidence="2" id="KW-0732">Signal</keyword>
<evidence type="ECO:0000256" key="1">
    <source>
        <dbReference type="SAM" id="MobiDB-lite"/>
    </source>
</evidence>
<gene>
    <name evidence="3" type="ORF">Q2T77_29840</name>
</gene>
<protein>
    <recommendedName>
        <fullName evidence="5">Lipoprotein</fullName>
    </recommendedName>
</protein>
<evidence type="ECO:0000313" key="3">
    <source>
        <dbReference type="EMBL" id="MDO1536494.1"/>
    </source>
</evidence>
<feature type="signal peptide" evidence="2">
    <location>
        <begin position="1"/>
        <end position="18"/>
    </location>
</feature>
<feature type="region of interest" description="Disordered" evidence="1">
    <location>
        <begin position="28"/>
        <end position="104"/>
    </location>
</feature>
<comment type="caution">
    <text evidence="3">The sequence shown here is derived from an EMBL/GenBank/DDBJ whole genome shotgun (WGS) entry which is preliminary data.</text>
</comment>
<organism evidence="3 4">
    <name type="scientific">Variovorax ginsengisoli</name>
    <dbReference type="NCBI Taxonomy" id="363844"/>
    <lineage>
        <taxon>Bacteria</taxon>
        <taxon>Pseudomonadati</taxon>
        <taxon>Pseudomonadota</taxon>
        <taxon>Betaproteobacteria</taxon>
        <taxon>Burkholderiales</taxon>
        <taxon>Comamonadaceae</taxon>
        <taxon>Variovorax</taxon>
    </lineage>
</organism>
<dbReference type="EMBL" id="JAUKVY010000028">
    <property type="protein sequence ID" value="MDO1536494.1"/>
    <property type="molecule type" value="Genomic_DNA"/>
</dbReference>
<reference evidence="3" key="1">
    <citation type="submission" date="2023-06" db="EMBL/GenBank/DDBJ databases">
        <authorList>
            <person name="Jiang Y."/>
            <person name="Liu Q."/>
        </authorList>
    </citation>
    <scope>NUCLEOTIDE SEQUENCE</scope>
    <source>
        <strain evidence="3">CGMCC 1.12090</strain>
    </source>
</reference>